<dbReference type="InterPro" id="IPR004089">
    <property type="entry name" value="MCPsignal_dom"/>
</dbReference>
<dbReference type="AlphaFoldDB" id="A0A8B4Q8P6"/>
<dbReference type="Pfam" id="PF00672">
    <property type="entry name" value="HAMP"/>
    <property type="match status" value="1"/>
</dbReference>
<dbReference type="OrthoDB" id="9804712at2"/>
<dbReference type="RefSeq" id="WP_109349487.1">
    <property type="nucleotide sequence ID" value="NZ_BJUE01000041.1"/>
</dbReference>
<reference evidence="10 12" key="1">
    <citation type="submission" date="2018-06" db="EMBL/GenBank/DDBJ databases">
        <authorList>
            <consortium name="Pathogen Informatics"/>
            <person name="Doyle S."/>
        </authorList>
    </citation>
    <scope>NUCLEOTIDE SEQUENCE [LARGE SCALE GENOMIC DNA]</scope>
    <source>
        <strain evidence="10 12">NCTC10597</strain>
    </source>
</reference>
<evidence type="ECO:0000256" key="2">
    <source>
        <dbReference type="ARBA" id="ARBA00022475"/>
    </source>
</evidence>
<keyword evidence="13" id="KW-1185">Reference proteome</keyword>
<accession>A0A8B4Q8P6</accession>
<dbReference type="CDD" id="cd06225">
    <property type="entry name" value="HAMP"/>
    <property type="match status" value="1"/>
</dbReference>
<evidence type="ECO:0000313" key="11">
    <source>
        <dbReference type="EMBL" id="TDR38633.1"/>
    </source>
</evidence>
<comment type="caution">
    <text evidence="10">The sequence shown here is derived from an EMBL/GenBank/DDBJ whole genome shotgun (WGS) entry which is preliminary data.</text>
</comment>
<reference evidence="11 13" key="2">
    <citation type="submission" date="2019-03" db="EMBL/GenBank/DDBJ databases">
        <title>Genomic Encyclopedia of Type Strains, Phase IV (KMG-IV): sequencing the most valuable type-strain genomes for metagenomic binning, comparative biology and taxonomic classification.</title>
        <authorList>
            <person name="Goeker M."/>
        </authorList>
    </citation>
    <scope>NUCLEOTIDE SEQUENCE [LARGE SCALE GENOMIC DNA]</scope>
    <source>
        <strain evidence="11 13">DSM 20580</strain>
    </source>
</reference>
<dbReference type="EMBL" id="SNZG01000015">
    <property type="protein sequence ID" value="TDR38633.1"/>
    <property type="molecule type" value="Genomic_DNA"/>
</dbReference>
<organism evidence="10 12">
    <name type="scientific">Kurthia zopfii</name>
    <dbReference type="NCBI Taxonomy" id="1650"/>
    <lineage>
        <taxon>Bacteria</taxon>
        <taxon>Bacillati</taxon>
        <taxon>Bacillota</taxon>
        <taxon>Bacilli</taxon>
        <taxon>Bacillales</taxon>
        <taxon>Caryophanaceae</taxon>
        <taxon>Kurthia</taxon>
    </lineage>
</organism>
<evidence type="ECO:0000256" key="1">
    <source>
        <dbReference type="ARBA" id="ARBA00004236"/>
    </source>
</evidence>
<protein>
    <submittedName>
        <fullName evidence="10">H3</fullName>
    </submittedName>
    <submittedName>
        <fullName evidence="11">Methyl-accepting chemotaxis protein</fullName>
    </submittedName>
</protein>
<keyword evidence="7" id="KW-0812">Transmembrane</keyword>
<evidence type="ECO:0000313" key="13">
    <source>
        <dbReference type="Proteomes" id="UP000294641"/>
    </source>
</evidence>
<dbReference type="GO" id="GO:0005886">
    <property type="term" value="C:plasma membrane"/>
    <property type="evidence" value="ECO:0007669"/>
    <property type="project" value="UniProtKB-SubCell"/>
</dbReference>
<dbReference type="PROSITE" id="PS50885">
    <property type="entry name" value="HAMP"/>
    <property type="match status" value="1"/>
</dbReference>
<dbReference type="Pfam" id="PF00015">
    <property type="entry name" value="MCPsignal"/>
    <property type="match status" value="1"/>
</dbReference>
<dbReference type="InterPro" id="IPR003660">
    <property type="entry name" value="HAMP_dom"/>
</dbReference>
<keyword evidence="4 6" id="KW-0807">Transducer</keyword>
<comment type="subcellular location">
    <subcellularLocation>
        <location evidence="1">Cell membrane</location>
    </subcellularLocation>
</comment>
<evidence type="ECO:0000313" key="10">
    <source>
        <dbReference type="EMBL" id="STX08760.1"/>
    </source>
</evidence>
<feature type="domain" description="HAMP" evidence="9">
    <location>
        <begin position="206"/>
        <end position="259"/>
    </location>
</feature>
<dbReference type="PANTHER" id="PTHR32089:SF112">
    <property type="entry name" value="LYSOZYME-LIKE PROTEIN-RELATED"/>
    <property type="match status" value="1"/>
</dbReference>
<sequence length="566" mass="62880">MTNKKRFISIRTRILLGFCLIVCILALVNTYIIVEQKSSSDEIKQMVEQDLYLNTKDQQLVVNFSQKLVSVQNYLLTGDEAEKATFEKLEQEFTTLQQQILKKSNSAKAKETLSKIEQWDEMIKSQVFPKFEGDDRKGAEKIIIDQGENTNAIKTTIEQLSDKRQKELEQRADEVVNTNKSIQTQLILTTIIVIILAIIVAFFTANLIVKPIIQVTKRMKKMAKGELVTENLPLKNNDEVGALTEAGNTLNAKLVTMMDSISKVSSEVKSSSKHVAHSAEEVREGSQQVSLTMSELAEGAETQASHATDLVQVVELFTSKVNEVNEEGSGIAKRAAEVLGRTAEGTQLMLETVDEMNEVQNNVKATVDRMEILEAKSADITKLVRVIQDIAEQTNLLALNAAIEAARAGDEGRGFAVVADEVRKLAKQVDLSVMDISQIVTTMQKETKLASQSLHETYEQMQLGTNQMTKTNENFKLISHSIEDVDSSIHQMSQQLGEVLNETTKINEAIDQIASVSQQSAAGVEETTATIEETTSSMEEISHSTNHLASNAEKLHEEMSFFKIHK</sequence>
<dbReference type="EMBL" id="UGNP01000001">
    <property type="protein sequence ID" value="STX08760.1"/>
    <property type="molecule type" value="Genomic_DNA"/>
</dbReference>
<evidence type="ECO:0000256" key="6">
    <source>
        <dbReference type="PROSITE-ProRule" id="PRU00284"/>
    </source>
</evidence>
<dbReference type="Proteomes" id="UP000294641">
    <property type="component" value="Unassembled WGS sequence"/>
</dbReference>
<proteinExistence type="inferred from homology"/>
<dbReference type="CDD" id="cd11386">
    <property type="entry name" value="MCP_signal"/>
    <property type="match status" value="1"/>
</dbReference>
<evidence type="ECO:0000256" key="7">
    <source>
        <dbReference type="SAM" id="Phobius"/>
    </source>
</evidence>
<evidence type="ECO:0000256" key="3">
    <source>
        <dbReference type="ARBA" id="ARBA00023136"/>
    </source>
</evidence>
<gene>
    <name evidence="10" type="primary">mcpB_1</name>
    <name evidence="11" type="ORF">DFR61_1158</name>
    <name evidence="10" type="ORF">NCTC10597_00426</name>
</gene>
<dbReference type="SUPFAM" id="SSF58104">
    <property type="entry name" value="Methyl-accepting chemotaxis protein (MCP) signaling domain"/>
    <property type="match status" value="1"/>
</dbReference>
<dbReference type="PANTHER" id="PTHR32089">
    <property type="entry name" value="METHYL-ACCEPTING CHEMOTAXIS PROTEIN MCPB"/>
    <property type="match status" value="1"/>
</dbReference>
<dbReference type="Proteomes" id="UP000254330">
    <property type="component" value="Unassembled WGS sequence"/>
</dbReference>
<keyword evidence="3 7" id="KW-0472">Membrane</keyword>
<evidence type="ECO:0000256" key="5">
    <source>
        <dbReference type="ARBA" id="ARBA00029447"/>
    </source>
</evidence>
<dbReference type="PROSITE" id="PS50111">
    <property type="entry name" value="CHEMOTAXIS_TRANSDUC_2"/>
    <property type="match status" value="1"/>
</dbReference>
<evidence type="ECO:0000256" key="4">
    <source>
        <dbReference type="ARBA" id="ARBA00023224"/>
    </source>
</evidence>
<feature type="transmembrane region" description="Helical" evidence="7">
    <location>
        <begin position="186"/>
        <end position="209"/>
    </location>
</feature>
<evidence type="ECO:0000313" key="12">
    <source>
        <dbReference type="Proteomes" id="UP000254330"/>
    </source>
</evidence>
<keyword evidence="7" id="KW-1133">Transmembrane helix</keyword>
<dbReference type="Gene3D" id="1.10.287.950">
    <property type="entry name" value="Methyl-accepting chemotaxis protein"/>
    <property type="match status" value="1"/>
</dbReference>
<evidence type="ECO:0000259" key="8">
    <source>
        <dbReference type="PROSITE" id="PS50111"/>
    </source>
</evidence>
<dbReference type="GO" id="GO:0007165">
    <property type="term" value="P:signal transduction"/>
    <property type="evidence" value="ECO:0007669"/>
    <property type="project" value="UniProtKB-KW"/>
</dbReference>
<dbReference type="SMART" id="SM00283">
    <property type="entry name" value="MA"/>
    <property type="match status" value="1"/>
</dbReference>
<evidence type="ECO:0000259" key="9">
    <source>
        <dbReference type="PROSITE" id="PS50885"/>
    </source>
</evidence>
<name>A0A8B4Q8P6_9BACL</name>
<feature type="domain" description="Methyl-accepting transducer" evidence="8">
    <location>
        <begin position="278"/>
        <end position="535"/>
    </location>
</feature>
<keyword evidence="2" id="KW-1003">Cell membrane</keyword>
<comment type="similarity">
    <text evidence="5">Belongs to the methyl-accepting chemotaxis (MCP) protein family.</text>
</comment>